<dbReference type="RefSeq" id="XP_002844584.1">
    <property type="nucleotide sequence ID" value="XM_002844538.1"/>
</dbReference>
<dbReference type="eggNOG" id="KOG0104">
    <property type="taxonomic scope" value="Eukaryota"/>
</dbReference>
<keyword evidence="2" id="KW-0256">Endoplasmic reticulum</keyword>
<feature type="compositionally biased region" description="Low complexity" evidence="5">
    <location>
        <begin position="849"/>
        <end position="865"/>
    </location>
</feature>
<feature type="region of interest" description="Disordered" evidence="5">
    <location>
        <begin position="954"/>
        <end position="1020"/>
    </location>
</feature>
<feature type="compositionally biased region" description="Basic residues" evidence="5">
    <location>
        <begin position="958"/>
        <end position="975"/>
    </location>
</feature>
<evidence type="ECO:0000256" key="2">
    <source>
        <dbReference type="ARBA" id="ARBA00022824"/>
    </source>
</evidence>
<feature type="region of interest" description="Disordered" evidence="5">
    <location>
        <begin position="838"/>
        <end position="894"/>
    </location>
</feature>
<evidence type="ECO:0000256" key="3">
    <source>
        <dbReference type="ARBA" id="ARBA00022840"/>
    </source>
</evidence>
<dbReference type="Gene3D" id="3.30.30.30">
    <property type="match status" value="1"/>
</dbReference>
<dbReference type="HOGENOM" id="CLU_005965_5_0_1"/>
<dbReference type="Gene3D" id="1.20.1270.10">
    <property type="match status" value="1"/>
</dbReference>
<dbReference type="SUPFAM" id="SSF53067">
    <property type="entry name" value="Actin-like ATPase domain"/>
    <property type="match status" value="2"/>
</dbReference>
<keyword evidence="4" id="KW-0143">Chaperone</keyword>
<keyword evidence="7" id="KW-1185">Reference proteome</keyword>
<evidence type="ECO:0000313" key="7">
    <source>
        <dbReference type="Proteomes" id="UP000002035"/>
    </source>
</evidence>
<dbReference type="FunFam" id="3.90.640.10:FF:000039">
    <property type="entry name" value="Hsp70 family chaperone Lhs1/Orp150"/>
    <property type="match status" value="1"/>
</dbReference>
<dbReference type="GO" id="GO:0034663">
    <property type="term" value="C:endoplasmic reticulum chaperone complex"/>
    <property type="evidence" value="ECO:0007669"/>
    <property type="project" value="TreeGrafter"/>
</dbReference>
<dbReference type="GO" id="GO:0005524">
    <property type="term" value="F:ATP binding"/>
    <property type="evidence" value="ECO:0007669"/>
    <property type="project" value="UniProtKB-KW"/>
</dbReference>
<feature type="region of interest" description="Disordered" evidence="5">
    <location>
        <begin position="631"/>
        <end position="664"/>
    </location>
</feature>
<dbReference type="AlphaFoldDB" id="C5FUZ5"/>
<dbReference type="InterPro" id="IPR029047">
    <property type="entry name" value="HSP70_peptide-bd_sf"/>
</dbReference>
<dbReference type="Gene3D" id="2.60.34.10">
    <property type="entry name" value="Substrate Binding Domain Of DNAk, Chain A, domain 1"/>
    <property type="match status" value="1"/>
</dbReference>
<feature type="compositionally biased region" description="Low complexity" evidence="5">
    <location>
        <begin position="636"/>
        <end position="657"/>
    </location>
</feature>
<dbReference type="VEuPathDB" id="FungiDB:MCYG_06548"/>
<sequence length="1020" mass="110737">MAIFGRQITGKRASLFSLICTAALVSIFFATVPAVAAASVGSGVIGIDLGTEYIKAVLVKPGIPLEIVLTKDSKRKEAAVVAFKPARESSPAFPERFYGGDASSLAARFPDDVYANLKTLLGVPIDTGVQGSGLDDENLVEMYRQRYPALNIEAASNGRGTVGFKSSKVGADDGKEPFLVEELLSMQLKQIKANAEALGGKGTNIKKVAITFPPFYTAEEKRCVELAAELAGLNIVSMVSDGLAVGINYATSRTFPNISDGKEPEYHVIFDMGAGSTSASVLKFQGRTVKDVGKFNKTIQEIHVVGTAWDKTLGGDLLNQLIVDDMVEKFISTNKLGDVTVSQVKAHGKTMAKLWKDSERVRQVLSANSETSVSFENLYQEDINFKYVLTRPEFEKLAQKYMQQVTVPLAEAISVAELTIDDIESVILHGGATRTPFVKKSLEVYTNGKIRTNVNADEAAVFGAAFKAASLNPSFRVKEIRTHDTSGYSINMRWRSGGKDRQQNLFTPRSEMGAFKHLTVKNLEDFTVNFSQQYTRNGKLVEAPILEAQTANLTVSSTKLKDEFGCAPVNITTKISVRLNPANGLPEVVGGSVSCEVQNEKKGVVEDVKEFFGLGSKKSDQEPLEEAGEAIDLDASSASTTSSDSTPPIGTSSPSSSKETDKAAKETKTRVEYISVGFTSTVLGIPPITSEEMKRIQERLAAFDAADLSRIHREESFNELEGFIYKARDWLEDETFTKATTKDFLKQLENKIAVSGDWLHEDGSSAGIKELKDKLRDLKDFVQPVLDRRNEGSIRPRKIDALRGSLDSAKMLVEIMESQIKAEEEIFSSSLSAFEAAATESPSPGSANTDSSTTFTTSSPTTSPSEDPDSLDDDNFSSEPSSSTASAPTVKPTLSYSLYTPEDLSSASKLLESTTSWLDAKIEEQKKLSESETPALTVADINVKLKEIEKVLSSILMKQRRPHSGKPKSSGKKKSSGKDKAKTQKSKSKSKGKPKTTGTLVSQKIRETPKSETTSSKDEL</sequence>
<feature type="compositionally biased region" description="Acidic residues" evidence="5">
    <location>
        <begin position="866"/>
        <end position="876"/>
    </location>
</feature>
<dbReference type="GO" id="GO:0140662">
    <property type="term" value="F:ATP-dependent protein folding chaperone"/>
    <property type="evidence" value="ECO:0007669"/>
    <property type="project" value="InterPro"/>
</dbReference>
<dbReference type="PANTHER" id="PTHR45639:SF3">
    <property type="entry name" value="HYPOXIA UP-REGULATED PROTEIN 1"/>
    <property type="match status" value="1"/>
</dbReference>
<dbReference type="STRING" id="554155.C5FUZ5"/>
<dbReference type="PRINTS" id="PR00301">
    <property type="entry name" value="HEATSHOCK70"/>
</dbReference>
<feature type="compositionally biased region" description="Basic and acidic residues" evidence="5">
    <location>
        <begin position="1004"/>
        <end position="1020"/>
    </location>
</feature>
<evidence type="ECO:0000313" key="6">
    <source>
        <dbReference type="EMBL" id="EEQ33729.1"/>
    </source>
</evidence>
<protein>
    <submittedName>
        <fullName evidence="6">Hypoxia up-regulated protein 1</fullName>
    </submittedName>
</protein>
<dbReference type="Gene3D" id="3.30.420.40">
    <property type="match status" value="2"/>
</dbReference>
<evidence type="ECO:0000256" key="1">
    <source>
        <dbReference type="ARBA" id="ARBA00022741"/>
    </source>
</evidence>
<keyword evidence="1" id="KW-0547">Nucleotide-binding</keyword>
<dbReference type="Pfam" id="PF00012">
    <property type="entry name" value="HSP70"/>
    <property type="match status" value="1"/>
</dbReference>
<gene>
    <name evidence="6" type="ORF">MCYG_06548</name>
</gene>
<reference evidence="7" key="1">
    <citation type="journal article" date="2012" name="MBio">
        <title>Comparative genome analysis of Trichophyton rubrum and related dermatophytes reveals candidate genes involved in infection.</title>
        <authorList>
            <person name="Martinez D.A."/>
            <person name="Oliver B.G."/>
            <person name="Graeser Y."/>
            <person name="Goldberg J.M."/>
            <person name="Li W."/>
            <person name="Martinez-Rossi N.M."/>
            <person name="Monod M."/>
            <person name="Shelest E."/>
            <person name="Barton R.C."/>
            <person name="Birch E."/>
            <person name="Brakhage A.A."/>
            <person name="Chen Z."/>
            <person name="Gurr S.J."/>
            <person name="Heiman D."/>
            <person name="Heitman J."/>
            <person name="Kosti I."/>
            <person name="Rossi A."/>
            <person name="Saif S."/>
            <person name="Samalova M."/>
            <person name="Saunders C.W."/>
            <person name="Shea T."/>
            <person name="Summerbell R.C."/>
            <person name="Xu J."/>
            <person name="Young S."/>
            <person name="Zeng Q."/>
            <person name="Birren B.W."/>
            <person name="Cuomo C.A."/>
            <person name="White T.C."/>
        </authorList>
    </citation>
    <scope>NUCLEOTIDE SEQUENCE [LARGE SCALE GENOMIC DNA]</scope>
    <source>
        <strain evidence="7">ATCC MYA-4605 / CBS 113480</strain>
    </source>
</reference>
<proteinExistence type="predicted"/>
<dbReference type="Gene3D" id="3.90.640.10">
    <property type="entry name" value="Actin, Chain A, domain 4"/>
    <property type="match status" value="1"/>
</dbReference>
<dbReference type="InterPro" id="IPR029048">
    <property type="entry name" value="HSP70_C_sf"/>
</dbReference>
<dbReference type="GO" id="GO:0030968">
    <property type="term" value="P:endoplasmic reticulum unfolded protein response"/>
    <property type="evidence" value="ECO:0007669"/>
    <property type="project" value="TreeGrafter"/>
</dbReference>
<dbReference type="CDD" id="cd10230">
    <property type="entry name" value="ASKHA_NBD_HSP70_HYOU1"/>
    <property type="match status" value="1"/>
</dbReference>
<dbReference type="PANTHER" id="PTHR45639">
    <property type="entry name" value="HSC70CB, ISOFORM G-RELATED"/>
    <property type="match status" value="1"/>
</dbReference>
<dbReference type="InterPro" id="IPR043129">
    <property type="entry name" value="ATPase_NBD"/>
</dbReference>
<dbReference type="EMBL" id="DS995706">
    <property type="protein sequence ID" value="EEQ33729.1"/>
    <property type="molecule type" value="Genomic_DNA"/>
</dbReference>
<keyword evidence="3" id="KW-0067">ATP-binding</keyword>
<name>C5FUZ5_ARTOC</name>
<dbReference type="Proteomes" id="UP000002035">
    <property type="component" value="Unassembled WGS sequence"/>
</dbReference>
<dbReference type="InterPro" id="IPR013126">
    <property type="entry name" value="Hsp_70_fam"/>
</dbReference>
<organism evidence="6 7">
    <name type="scientific">Arthroderma otae (strain ATCC MYA-4605 / CBS 113480)</name>
    <name type="common">Microsporum canis</name>
    <dbReference type="NCBI Taxonomy" id="554155"/>
    <lineage>
        <taxon>Eukaryota</taxon>
        <taxon>Fungi</taxon>
        <taxon>Dikarya</taxon>
        <taxon>Ascomycota</taxon>
        <taxon>Pezizomycotina</taxon>
        <taxon>Eurotiomycetes</taxon>
        <taxon>Eurotiomycetidae</taxon>
        <taxon>Onygenales</taxon>
        <taxon>Arthrodermataceae</taxon>
        <taxon>Microsporum</taxon>
    </lineage>
</organism>
<dbReference type="SUPFAM" id="SSF100934">
    <property type="entry name" value="Heat shock protein 70kD (HSP70), C-terminal subdomain"/>
    <property type="match status" value="1"/>
</dbReference>
<dbReference type="OMA" id="SRTPMIQ"/>
<accession>C5FUZ5</accession>
<dbReference type="OrthoDB" id="10262720at2759"/>
<feature type="compositionally biased region" description="Low complexity" evidence="5">
    <location>
        <begin position="877"/>
        <end position="889"/>
    </location>
</feature>
<evidence type="ECO:0000256" key="5">
    <source>
        <dbReference type="SAM" id="MobiDB-lite"/>
    </source>
</evidence>
<dbReference type="GeneID" id="9222359"/>
<evidence type="ECO:0000256" key="4">
    <source>
        <dbReference type="ARBA" id="ARBA00023186"/>
    </source>
</evidence>
<feature type="compositionally biased region" description="Basic residues" evidence="5">
    <location>
        <begin position="983"/>
        <end position="994"/>
    </location>
</feature>